<dbReference type="EMBL" id="JBHUFU010000027">
    <property type="protein sequence ID" value="MFD1833209.1"/>
    <property type="molecule type" value="Genomic_DNA"/>
</dbReference>
<name>A0ABW4PSE4_9ACTN</name>
<dbReference type="Proteomes" id="UP001597365">
    <property type="component" value="Unassembled WGS sequence"/>
</dbReference>
<evidence type="ECO:0000256" key="1">
    <source>
        <dbReference type="SAM" id="MobiDB-lite"/>
    </source>
</evidence>
<reference evidence="3" key="1">
    <citation type="journal article" date="2019" name="Int. J. Syst. Evol. Microbiol.">
        <title>The Global Catalogue of Microorganisms (GCM) 10K type strain sequencing project: providing services to taxonomists for standard genome sequencing and annotation.</title>
        <authorList>
            <consortium name="The Broad Institute Genomics Platform"/>
            <consortium name="The Broad Institute Genome Sequencing Center for Infectious Disease"/>
            <person name="Wu L."/>
            <person name="Ma J."/>
        </authorList>
    </citation>
    <scope>NUCLEOTIDE SEQUENCE [LARGE SCALE GENOMIC DNA]</scope>
    <source>
        <strain evidence="3">CGMCC 4.7455</strain>
    </source>
</reference>
<evidence type="ECO:0000313" key="2">
    <source>
        <dbReference type="EMBL" id="MFD1833209.1"/>
    </source>
</evidence>
<evidence type="ECO:0000313" key="3">
    <source>
        <dbReference type="Proteomes" id="UP001597365"/>
    </source>
</evidence>
<proteinExistence type="predicted"/>
<keyword evidence="3" id="KW-1185">Reference proteome</keyword>
<sequence>MATGSPHVWRAHGTVGEADSSRPAASAMTCHAEPGSSDMAAPTRLGATAELRTDR</sequence>
<protein>
    <submittedName>
        <fullName evidence="2">Uncharacterized protein</fullName>
    </submittedName>
</protein>
<comment type="caution">
    <text evidence="2">The sequence shown here is derived from an EMBL/GenBank/DDBJ whole genome shotgun (WGS) entry which is preliminary data.</text>
</comment>
<gene>
    <name evidence="2" type="ORF">ACFSJS_26740</name>
</gene>
<organism evidence="2 3">
    <name type="scientific">Streptomyces desertarenae</name>
    <dbReference type="NCBI Taxonomy" id="2666184"/>
    <lineage>
        <taxon>Bacteria</taxon>
        <taxon>Bacillati</taxon>
        <taxon>Actinomycetota</taxon>
        <taxon>Actinomycetes</taxon>
        <taxon>Kitasatosporales</taxon>
        <taxon>Streptomycetaceae</taxon>
        <taxon>Streptomyces</taxon>
    </lineage>
</organism>
<accession>A0ABW4PSE4</accession>
<feature type="region of interest" description="Disordered" evidence="1">
    <location>
        <begin position="1"/>
        <end position="55"/>
    </location>
</feature>